<sequence length="85" mass="9358">MLIWYPVPSTLDILVGFLDAAVFEHRLNRNVSFFALELGSVLSALGLGYADMASGSFGIELWMLASWTSSVGFLNIVILVFFLLL</sequence>
<dbReference type="HOGENOM" id="CLU_2513816_0_0_1"/>
<evidence type="ECO:0000256" key="1">
    <source>
        <dbReference type="SAM" id="Phobius"/>
    </source>
</evidence>
<feature type="transmembrane region" description="Helical" evidence="1">
    <location>
        <begin position="31"/>
        <end position="50"/>
    </location>
</feature>
<organism evidence="2">
    <name type="scientific">Rhizophagus irregularis (strain DAOM 181602 / DAOM 197198 / MUCL 43194)</name>
    <name type="common">Arbuscular mycorrhizal fungus</name>
    <name type="synonym">Glomus intraradices</name>
    <dbReference type="NCBI Taxonomy" id="747089"/>
    <lineage>
        <taxon>Eukaryota</taxon>
        <taxon>Fungi</taxon>
        <taxon>Fungi incertae sedis</taxon>
        <taxon>Mucoromycota</taxon>
        <taxon>Glomeromycotina</taxon>
        <taxon>Glomeromycetes</taxon>
        <taxon>Glomerales</taxon>
        <taxon>Glomeraceae</taxon>
        <taxon>Rhizophagus</taxon>
    </lineage>
</organism>
<reference evidence="2" key="1">
    <citation type="submission" date="2013-07" db="EMBL/GenBank/DDBJ databases">
        <title>The genome of an arbuscular mycorrhizal fungus provides insights into the evolution of the oldest plant symbiosis.</title>
        <authorList>
            <consortium name="DOE Joint Genome Institute"/>
            <person name="Tisserant E."/>
            <person name="Malbreil M."/>
            <person name="Kuo A."/>
            <person name="Kohler A."/>
            <person name="Symeonidi A."/>
            <person name="Balestrini R."/>
            <person name="Charron P."/>
            <person name="Duensing N."/>
            <person name="Frei-dit-Frey N."/>
            <person name="Gianinazzi-Pearson V."/>
            <person name="Gilbert B."/>
            <person name="Handa Y."/>
            <person name="Hijri M."/>
            <person name="Kaul R."/>
            <person name="Kawaguchi M."/>
            <person name="Krajinski F."/>
            <person name="Lammers P."/>
            <person name="Lapierre D."/>
            <person name="Masclaux F.G."/>
            <person name="Murat C."/>
            <person name="Morin E."/>
            <person name="Ndikumana S."/>
            <person name="Pagni M."/>
            <person name="Petitpierre D."/>
            <person name="Requena N."/>
            <person name="Rosikiewicz P."/>
            <person name="Riley R."/>
            <person name="Saito K."/>
            <person name="San Clemente H."/>
            <person name="Shapiro H."/>
            <person name="van Tuinen D."/>
            <person name="Becard G."/>
            <person name="Bonfante P."/>
            <person name="Paszkowski U."/>
            <person name="Shachar-Hill Y."/>
            <person name="Young J.P."/>
            <person name="Sanders I.R."/>
            <person name="Henrissat B."/>
            <person name="Rensing S.A."/>
            <person name="Grigoriev I.V."/>
            <person name="Corradi N."/>
            <person name="Roux C."/>
            <person name="Martin F."/>
        </authorList>
    </citation>
    <scope>NUCLEOTIDE SEQUENCE</scope>
    <source>
        <strain evidence="2">DAOM 197198</strain>
    </source>
</reference>
<keyword evidence="1" id="KW-0812">Transmembrane</keyword>
<keyword evidence="1" id="KW-1133">Transmembrane helix</keyword>
<gene>
    <name evidence="2" type="ORF">GLOINDRAFT_5734</name>
</gene>
<accession>U9T530</accession>
<name>U9T530_RHIID</name>
<keyword evidence="1" id="KW-0472">Membrane</keyword>
<dbReference type="EMBL" id="KI295162">
    <property type="protein sequence ID" value="ESA03255.1"/>
    <property type="molecule type" value="Genomic_DNA"/>
</dbReference>
<dbReference type="AlphaFoldDB" id="U9T530"/>
<protein>
    <submittedName>
        <fullName evidence="2">Uncharacterized protein</fullName>
    </submittedName>
</protein>
<evidence type="ECO:0000313" key="2">
    <source>
        <dbReference type="EMBL" id="ESA03255.1"/>
    </source>
</evidence>
<proteinExistence type="predicted"/>
<feature type="transmembrane region" description="Helical" evidence="1">
    <location>
        <begin position="62"/>
        <end position="84"/>
    </location>
</feature>